<feature type="compositionally biased region" description="Basic and acidic residues" evidence="1">
    <location>
        <begin position="1268"/>
        <end position="1279"/>
    </location>
</feature>
<evidence type="ECO:0000256" key="1">
    <source>
        <dbReference type="SAM" id="MobiDB-lite"/>
    </source>
</evidence>
<sequence>MENSELLQTWKEVELRVAAMTNMGDTEVRRCLTVDDVLSSLDETRRTNSKAAEKYSTVRSVFSKTLMCIETIGGFVASGVSTVFPPASTCFKALIFVIQAWRDCEGIFNTLGELLEKCTYFLDRLSCYRGAMDQKLTRVACLNLRLFVKILEQTLEMKKKRHWDDGVSDLLTEMKTLSERELGYVAALTFKSSNEAASHSRDILAVALKQEPKIDSLAVEKILELEPAVISDNPWEKTWQRHKVQLIEGSGDWLDDHALFASWVKGSDQVKPILGLQGKTGAEASKALPPGPRWRTTFLSLTPKVSPDKRDAVDVLSKSLLWQLWEADEPFLKSMADVGEKSGVFENHVDMWTQLLFENDDRSSIDITFFLVIDGLGKNVKDLTKLLHMETFKLVDQVEGIQYDKITLGETNKKDIELYINQRMNHIETLMDEKNAHVRQEIIKALTESTDGDYYEIGSALDKISKTDDPATINEYLKDAGKQRPELIDAQIENLNQTLDAKGTGEINEMILWVDYSYEWQNLGEMEAMLVLRTDKASSAGLLSLESKIRLKKYSLFSVDNQGLIDYTVTEIREQIPDRKAALDDTYNGGVKEILPAEVNLVKHYLSTVCPADVYEKFGFDEFFDRKMIRRANSIWRDRDNAHITIALRCMACIEEPRTEKTEKLQRYAVDQLCYHLRDTVLPLADRTLKRKASAMLARLFTDEYAVESLFRLSSATEDAELDSLDYGTDMIPESFHCWVMSNQGAQIVGTWFKDAAVIQGIEDTPFVASLNSAGEDRHKVLFDLASRKAATCLFRVEAGRHEMLRAFIFLAGFLTKAGEFRFQGPRGYSYPNSRFVSQVEDWSRKALDIVDVDSLWEAQVAALLLYLEGETITKKDSEARARTAMALDSRNWRAAYILAQVVQSNEESVSLLSSTIEDLMKNNEWRTVHKNSRHLAKMILDLGDKHWASDDGSKLASDAYLRSLEMGHSSPALLRKYFAILEQYGGRRDWEAIVLFLEKMLQMSQPVDIAGNFGCLNITDNDAGFNTLFVSLVKNTERWDFLNVVYEKAFIAARTFYQRCLVRLSHGFASNRSGYQDSAIKIWESVLSEVPEKVEVFCRPWVFEIVSNRLVASYMEKAFKMGLDSETVQTYYGKIESLHAQLEALTTDSHLRGIRPPLPYARYFHLRGDEARAKEILKTSSAQNLEMLSDDSLENDYEAYWDLGTIFSTLDDIPNALVAWEMMARSRQAEYAEYVRKKQLWDGRVKLRSKQGRDGSTMVEGVQDSGSHQDTEAPDGQKAESGPASQEPSEDLVEPELAIAGVTPAAMTSWSRDGTLDVRVCDKSHDMYYIPKREEKQHDAAAESQVVVNGEEMDLEAWKVRIKAKYVDFGDDSTL</sequence>
<name>A0AAI8VLE2_9PEZI</name>
<accession>A0AAI8VLE2</accession>
<evidence type="ECO:0000259" key="2">
    <source>
        <dbReference type="Pfam" id="PF17109"/>
    </source>
</evidence>
<reference evidence="3" key="1">
    <citation type="submission" date="2023-10" db="EMBL/GenBank/DDBJ databases">
        <authorList>
            <person name="Hackl T."/>
        </authorList>
    </citation>
    <scope>NUCLEOTIDE SEQUENCE</scope>
</reference>
<dbReference type="InterPro" id="IPR031350">
    <property type="entry name" value="Goodbye_dom"/>
</dbReference>
<organism evidence="3 4">
    <name type="scientific">Anthostomella pinea</name>
    <dbReference type="NCBI Taxonomy" id="933095"/>
    <lineage>
        <taxon>Eukaryota</taxon>
        <taxon>Fungi</taxon>
        <taxon>Dikarya</taxon>
        <taxon>Ascomycota</taxon>
        <taxon>Pezizomycotina</taxon>
        <taxon>Sordariomycetes</taxon>
        <taxon>Xylariomycetidae</taxon>
        <taxon>Xylariales</taxon>
        <taxon>Xylariaceae</taxon>
        <taxon>Anthostomella</taxon>
    </lineage>
</organism>
<feature type="domain" description="Fungal STAND N-terminal Goodbye" evidence="2">
    <location>
        <begin position="23"/>
        <end position="128"/>
    </location>
</feature>
<comment type="caution">
    <text evidence="3">The sequence shown here is derived from an EMBL/GenBank/DDBJ whole genome shotgun (WGS) entry which is preliminary data.</text>
</comment>
<dbReference type="EMBL" id="CAUWAG010000010">
    <property type="protein sequence ID" value="CAJ2506717.1"/>
    <property type="molecule type" value="Genomic_DNA"/>
</dbReference>
<dbReference type="Proteomes" id="UP001295740">
    <property type="component" value="Unassembled WGS sequence"/>
</dbReference>
<feature type="region of interest" description="Disordered" evidence="1">
    <location>
        <begin position="1247"/>
        <end position="1293"/>
    </location>
</feature>
<gene>
    <name evidence="3" type="ORF">KHLLAP_LOCUS7185</name>
</gene>
<proteinExistence type="predicted"/>
<evidence type="ECO:0000313" key="3">
    <source>
        <dbReference type="EMBL" id="CAJ2506717.1"/>
    </source>
</evidence>
<dbReference type="PANTHER" id="PTHR10039">
    <property type="entry name" value="AMELOGENIN"/>
    <property type="match status" value="1"/>
</dbReference>
<dbReference type="Pfam" id="PF17109">
    <property type="entry name" value="Goodbye"/>
    <property type="match status" value="1"/>
</dbReference>
<protein>
    <submittedName>
        <fullName evidence="3">Uu.00g079030.m01.CDS01</fullName>
    </submittedName>
</protein>
<dbReference type="PANTHER" id="PTHR10039:SF17">
    <property type="entry name" value="FUNGAL STAND N-TERMINAL GOODBYE DOMAIN-CONTAINING PROTEIN-RELATED"/>
    <property type="match status" value="1"/>
</dbReference>
<evidence type="ECO:0000313" key="4">
    <source>
        <dbReference type="Proteomes" id="UP001295740"/>
    </source>
</evidence>
<keyword evidence="4" id="KW-1185">Reference proteome</keyword>